<protein>
    <recommendedName>
        <fullName evidence="3">HTH tetR-type domain-containing protein</fullName>
    </recommendedName>
</protein>
<evidence type="ECO:0000256" key="1">
    <source>
        <dbReference type="ARBA" id="ARBA00023125"/>
    </source>
</evidence>
<dbReference type="InterPro" id="IPR050624">
    <property type="entry name" value="HTH-type_Tx_Regulator"/>
</dbReference>
<dbReference type="InterPro" id="IPR009057">
    <property type="entry name" value="Homeodomain-like_sf"/>
</dbReference>
<gene>
    <name evidence="4" type="ORF">HMPREF1092_02210</name>
</gene>
<dbReference type="HOGENOM" id="CLU_069356_2_0_9"/>
<name>N9WDC7_9CLOT</name>
<proteinExistence type="predicted"/>
<dbReference type="eggNOG" id="COG1309">
    <property type="taxonomic scope" value="Bacteria"/>
</dbReference>
<feature type="domain" description="HTH tetR-type" evidence="3">
    <location>
        <begin position="13"/>
        <end position="73"/>
    </location>
</feature>
<organism evidence="4 5">
    <name type="scientific">Clostridium thermobutyricum</name>
    <dbReference type="NCBI Taxonomy" id="29372"/>
    <lineage>
        <taxon>Bacteria</taxon>
        <taxon>Bacillati</taxon>
        <taxon>Bacillota</taxon>
        <taxon>Clostridia</taxon>
        <taxon>Eubacteriales</taxon>
        <taxon>Clostridiaceae</taxon>
        <taxon>Clostridium</taxon>
    </lineage>
</organism>
<evidence type="ECO:0000313" key="5">
    <source>
        <dbReference type="Proteomes" id="UP000013097"/>
    </source>
</evidence>
<feature type="DNA-binding region" description="H-T-H motif" evidence="2">
    <location>
        <begin position="36"/>
        <end position="55"/>
    </location>
</feature>
<sequence length="203" mass="23906">MEKKLGLRERKKIQTHNDIIKNAWELFNEKGFDKVKVAEIADMANISVKTLFTYFNSKEDIVFAGEDELINKIIYYFKNRKDKESLIEVEKKLISKLIKDEEDIVKLEENSLIKMISNTPSIKSRLLIMWKNYEDKLADALKKDTRLNLSDMKSEIIAINLIAPFRLLFDLMIEKEEKLNKENIENKLNDLFFIIEKGISDIK</sequence>
<evidence type="ECO:0000313" key="4">
    <source>
        <dbReference type="EMBL" id="ENZ01041.1"/>
    </source>
</evidence>
<accession>N9WDC7</accession>
<dbReference type="PROSITE" id="PS50977">
    <property type="entry name" value="HTH_TETR_2"/>
    <property type="match status" value="1"/>
</dbReference>
<evidence type="ECO:0000256" key="2">
    <source>
        <dbReference type="PROSITE-ProRule" id="PRU00335"/>
    </source>
</evidence>
<dbReference type="Gene3D" id="1.10.10.60">
    <property type="entry name" value="Homeodomain-like"/>
    <property type="match status" value="1"/>
</dbReference>
<dbReference type="GO" id="GO:0003677">
    <property type="term" value="F:DNA binding"/>
    <property type="evidence" value="ECO:0007669"/>
    <property type="project" value="UniProtKB-UniRule"/>
</dbReference>
<dbReference type="PANTHER" id="PTHR43479:SF11">
    <property type="entry name" value="ACREF_ENVCD OPERON REPRESSOR-RELATED"/>
    <property type="match status" value="1"/>
</dbReference>
<dbReference type="Gene3D" id="1.10.357.10">
    <property type="entry name" value="Tetracycline Repressor, domain 2"/>
    <property type="match status" value="1"/>
</dbReference>
<reference evidence="4 5" key="1">
    <citation type="submission" date="2013-01" db="EMBL/GenBank/DDBJ databases">
        <title>The Genome Sequence of Clostridium colicanis 209318.</title>
        <authorList>
            <consortium name="The Broad Institute Genome Sequencing Platform"/>
            <person name="Earl A."/>
            <person name="Ward D."/>
            <person name="Feldgarden M."/>
            <person name="Gevers D."/>
            <person name="Courvalin P."/>
            <person name="Lambert T."/>
            <person name="Walker B."/>
            <person name="Young S.K."/>
            <person name="Zeng Q."/>
            <person name="Gargeya S."/>
            <person name="Fitzgerald M."/>
            <person name="Haas B."/>
            <person name="Abouelleil A."/>
            <person name="Alvarado L."/>
            <person name="Arachchi H.M."/>
            <person name="Berlin A.M."/>
            <person name="Chapman S.B."/>
            <person name="Dewar J."/>
            <person name="Goldberg J."/>
            <person name="Griggs A."/>
            <person name="Gujja S."/>
            <person name="Hansen M."/>
            <person name="Howarth C."/>
            <person name="Imamovic A."/>
            <person name="Larimer J."/>
            <person name="McCowan C."/>
            <person name="Murphy C."/>
            <person name="Neiman D."/>
            <person name="Pearson M."/>
            <person name="Priest M."/>
            <person name="Roberts A."/>
            <person name="Saif S."/>
            <person name="Shea T."/>
            <person name="Sisk P."/>
            <person name="Sykes S."/>
            <person name="Wortman J."/>
            <person name="Nusbaum C."/>
            <person name="Birren B."/>
        </authorList>
    </citation>
    <scope>NUCLEOTIDE SEQUENCE [LARGE SCALE GENOMIC DNA]</scope>
    <source>
        <strain evidence="4 5">209318</strain>
    </source>
</reference>
<dbReference type="EMBL" id="AGYT01000010">
    <property type="protein sequence ID" value="ENZ01041.1"/>
    <property type="molecule type" value="Genomic_DNA"/>
</dbReference>
<dbReference type="RefSeq" id="WP_002598698.1">
    <property type="nucleotide sequence ID" value="NZ_KB850956.1"/>
</dbReference>
<dbReference type="AlphaFoldDB" id="N9WDC7"/>
<dbReference type="PRINTS" id="PR00455">
    <property type="entry name" value="HTHTETR"/>
</dbReference>
<dbReference type="PATRIC" id="fig|999411.4.peg.2173"/>
<dbReference type="PANTHER" id="PTHR43479">
    <property type="entry name" value="ACREF/ENVCD OPERON REPRESSOR-RELATED"/>
    <property type="match status" value="1"/>
</dbReference>
<dbReference type="Proteomes" id="UP000013097">
    <property type="component" value="Unassembled WGS sequence"/>
</dbReference>
<dbReference type="SUPFAM" id="SSF46689">
    <property type="entry name" value="Homeodomain-like"/>
    <property type="match status" value="1"/>
</dbReference>
<evidence type="ECO:0000259" key="3">
    <source>
        <dbReference type="PROSITE" id="PS50977"/>
    </source>
</evidence>
<comment type="caution">
    <text evidence="4">The sequence shown here is derived from an EMBL/GenBank/DDBJ whole genome shotgun (WGS) entry which is preliminary data.</text>
</comment>
<keyword evidence="5" id="KW-1185">Reference proteome</keyword>
<dbReference type="InterPro" id="IPR001647">
    <property type="entry name" value="HTH_TetR"/>
</dbReference>
<dbReference type="Pfam" id="PF00440">
    <property type="entry name" value="TetR_N"/>
    <property type="match status" value="1"/>
</dbReference>
<keyword evidence="1 2" id="KW-0238">DNA-binding</keyword>